<evidence type="ECO:0000313" key="2">
    <source>
        <dbReference type="EMBL" id="ABF75337.1"/>
    </source>
</evidence>
<evidence type="ECO:0008006" key="3">
    <source>
        <dbReference type="Google" id="ProtNLM"/>
    </source>
</evidence>
<reference evidence="2" key="1">
    <citation type="submission" date="2006-05" db="EMBL/GenBank/DDBJ databases">
        <title>Complete sequence of chromosome 1 of Burkholderia cenocepacia AU 1054.</title>
        <authorList>
            <consortium name="US DOE Joint Genome Institute"/>
            <person name="Copeland A."/>
            <person name="Lucas S."/>
            <person name="Lapidus A."/>
            <person name="Barry K."/>
            <person name="Detter J.C."/>
            <person name="Glavina del Rio T."/>
            <person name="Hammon N."/>
            <person name="Israni S."/>
            <person name="Dalin E."/>
            <person name="Tice H."/>
            <person name="Pitluck S."/>
            <person name="Chain P."/>
            <person name="Malfatti S."/>
            <person name="Shin M."/>
            <person name="Vergez L."/>
            <person name="Schmutz J."/>
            <person name="Larimer F."/>
            <person name="Land M."/>
            <person name="Hauser L."/>
            <person name="Kyrpides N."/>
            <person name="Lykidis A."/>
            <person name="LiPuma J.J."/>
            <person name="Konstantinidis K."/>
            <person name="Tiedje J.M."/>
            <person name="Richardson P."/>
        </authorList>
    </citation>
    <scope>NUCLEOTIDE SEQUENCE [LARGE SCALE GENOMIC DNA]</scope>
    <source>
        <strain evidence="2">AU 1054</strain>
    </source>
</reference>
<gene>
    <name evidence="2" type="ordered locus">Bcen_0425</name>
</gene>
<sequence>MNQIYVDTVRLMLAIAPIVFDTPRFAMKGGTALNLFLHDMPRLSVDIDVVFTDRGLNREEALDAINQELDRTRRQIEAEGHATEFSAASSSGKAKGDDVKLVVLSGATAVKVEVNYIFRGTLLDPVRRLITKQAEDTFSTSIEVPTLHDAELYGSKLVAALDRQHPRDLFDVMHMYSHHGLRPDIVDAFVGYLSGHNRPIHEVLFGPKHSMADAYDSDFVGMTVEPVDLAVLETTQERLHRELPASLTENHRRFLISLVRAEPDWSLMPYAHLRELPALRWKLINLGNLKKKKPEVFAQQESALREKFATLDNEHASADTETDTMRPSQE</sequence>
<protein>
    <recommendedName>
        <fullName evidence="3">Nucleotidyl transferase AbiEii/AbiGii toxin family protein</fullName>
    </recommendedName>
</protein>
<proteinExistence type="predicted"/>
<feature type="region of interest" description="Disordered" evidence="1">
    <location>
        <begin position="309"/>
        <end position="330"/>
    </location>
</feature>
<accession>A0A0H2XL32</accession>
<dbReference type="AlphaFoldDB" id="A0A0H2XL32"/>
<dbReference type="Gene3D" id="3.10.450.620">
    <property type="entry name" value="JHP933, nucleotidyltransferase-like core domain"/>
    <property type="match status" value="1"/>
</dbReference>
<dbReference type="InterPro" id="IPR014942">
    <property type="entry name" value="AbiEii"/>
</dbReference>
<evidence type="ECO:0000256" key="1">
    <source>
        <dbReference type="SAM" id="MobiDB-lite"/>
    </source>
</evidence>
<dbReference type="HOGENOM" id="CLU_058622_1_0_4"/>
<feature type="compositionally biased region" description="Basic and acidic residues" evidence="1">
    <location>
        <begin position="309"/>
        <end position="318"/>
    </location>
</feature>
<name>A0A0H2XL32_BURO1</name>
<organism evidence="2">
    <name type="scientific">Burkholderia orbicola (strain AU 1054)</name>
    <dbReference type="NCBI Taxonomy" id="331271"/>
    <lineage>
        <taxon>Bacteria</taxon>
        <taxon>Pseudomonadati</taxon>
        <taxon>Pseudomonadota</taxon>
        <taxon>Betaproteobacteria</taxon>
        <taxon>Burkholderiales</taxon>
        <taxon>Burkholderiaceae</taxon>
        <taxon>Burkholderia</taxon>
        <taxon>Burkholderia cepacia complex</taxon>
        <taxon>Burkholderia orbicola</taxon>
    </lineage>
</organism>
<dbReference type="EMBL" id="CP000378">
    <property type="protein sequence ID" value="ABF75337.1"/>
    <property type="molecule type" value="Genomic_DNA"/>
</dbReference>
<dbReference type="Pfam" id="PF08843">
    <property type="entry name" value="AbiEii"/>
    <property type="match status" value="1"/>
</dbReference>